<feature type="transmembrane region" description="Helical" evidence="2">
    <location>
        <begin position="347"/>
        <end position="372"/>
    </location>
</feature>
<keyword evidence="2" id="KW-0812">Transmembrane</keyword>
<keyword evidence="2" id="KW-0472">Membrane</keyword>
<dbReference type="SUPFAM" id="SSF103473">
    <property type="entry name" value="MFS general substrate transporter"/>
    <property type="match status" value="1"/>
</dbReference>
<gene>
    <name evidence="3" type="ORF">CHILSU_LOCUS8838</name>
</gene>
<dbReference type="Gene3D" id="1.20.1250.20">
    <property type="entry name" value="MFS general substrate transporter like domains"/>
    <property type="match status" value="2"/>
</dbReference>
<dbReference type="CDD" id="cd17491">
    <property type="entry name" value="MFS_MFSD12"/>
    <property type="match status" value="1"/>
</dbReference>
<dbReference type="EMBL" id="OU963897">
    <property type="protein sequence ID" value="CAH0405473.1"/>
    <property type="molecule type" value="Genomic_DNA"/>
</dbReference>
<dbReference type="InterPro" id="IPR039672">
    <property type="entry name" value="MFS_2"/>
</dbReference>
<reference evidence="3" key="1">
    <citation type="submission" date="2021-12" db="EMBL/GenBank/DDBJ databases">
        <authorList>
            <person name="King R."/>
        </authorList>
    </citation>
    <scope>NUCLEOTIDE SEQUENCE</scope>
</reference>
<comment type="similarity">
    <text evidence="1">Belongs to the major facilitator superfamily.</text>
</comment>
<feature type="transmembrane region" description="Helical" evidence="2">
    <location>
        <begin position="204"/>
        <end position="223"/>
    </location>
</feature>
<dbReference type="Proteomes" id="UP001153292">
    <property type="component" value="Chromosome 4"/>
</dbReference>
<feature type="transmembrane region" description="Helical" evidence="2">
    <location>
        <begin position="164"/>
        <end position="184"/>
    </location>
</feature>
<feature type="transmembrane region" description="Helical" evidence="2">
    <location>
        <begin position="23"/>
        <end position="44"/>
    </location>
</feature>
<feature type="transmembrane region" description="Helical" evidence="2">
    <location>
        <begin position="321"/>
        <end position="341"/>
    </location>
</feature>
<name>A0ABN8B7I0_CHISP</name>
<protein>
    <recommendedName>
        <fullName evidence="5">Major facilitator superfamily (MFS) profile domain-containing protein</fullName>
    </recommendedName>
</protein>
<feature type="transmembrane region" description="Helical" evidence="2">
    <location>
        <begin position="92"/>
        <end position="116"/>
    </location>
</feature>
<evidence type="ECO:0008006" key="5">
    <source>
        <dbReference type="Google" id="ProtNLM"/>
    </source>
</evidence>
<evidence type="ECO:0000313" key="3">
    <source>
        <dbReference type="EMBL" id="CAH0405473.1"/>
    </source>
</evidence>
<dbReference type="PANTHER" id="PTHR11328">
    <property type="entry name" value="MAJOR FACILITATOR SUPERFAMILY DOMAIN-CONTAINING PROTEIN"/>
    <property type="match status" value="1"/>
</dbReference>
<keyword evidence="4" id="KW-1185">Reference proteome</keyword>
<sequence>MDNEFVDISTSLKLQLGYGIGHILNDVCASLWFTYFLVFFHLVLEFSASQAGNLMLIGQIVDAVSTPFIGFHSDRTDNSVSARYGKRKLWHLFGTACVMTSFPFIFTVCIGCSMAHKWAQMFYFAAFILIFQIGWAAVQISHLSLIPELAEDEHTRSHLTAVRYGFTVFSNLFVYVITWIVLHVTGECDKQQIGPGDAWKFRHIVYVVMSVGLLATIFFHFSVKEKYSYRRQDALFDTDYNSETNPHNDFLRKPLLYQVAGVYMSTRLVVNVSQVLIPLYLHRTLGLAARSLAVIPLAVYLGSLTAAGILRIIPRSFTRKLNYLVGSGCALAGFVWIHIGSDDVYKVYFIYVVAVLIGFGGAVMLVTSLTITADLIGATTEASAFVYGIMSFTDKLACGIAISVIQNYADEAAETTYYKDVISWVCGGATLLGLTLTVLLPKFAPANETIINETSVNATTEPSSIPENI</sequence>
<evidence type="ECO:0000256" key="2">
    <source>
        <dbReference type="SAM" id="Phobius"/>
    </source>
</evidence>
<keyword evidence="2" id="KW-1133">Transmembrane helix</keyword>
<feature type="transmembrane region" description="Helical" evidence="2">
    <location>
        <begin position="122"/>
        <end position="143"/>
    </location>
</feature>
<dbReference type="InterPro" id="IPR036259">
    <property type="entry name" value="MFS_trans_sf"/>
</dbReference>
<accession>A0ABN8B7I0</accession>
<feature type="transmembrane region" description="Helical" evidence="2">
    <location>
        <begin position="287"/>
        <end position="309"/>
    </location>
</feature>
<evidence type="ECO:0000313" key="4">
    <source>
        <dbReference type="Proteomes" id="UP001153292"/>
    </source>
</evidence>
<dbReference type="PANTHER" id="PTHR11328:SF28">
    <property type="entry name" value="MAJOR FACILITATOR SUPERFAMILY DOMAIN-CONTAINING PROTEIN 12"/>
    <property type="match status" value="1"/>
</dbReference>
<dbReference type="Pfam" id="PF13347">
    <property type="entry name" value="MFS_2"/>
    <property type="match status" value="1"/>
</dbReference>
<feature type="transmembrane region" description="Helical" evidence="2">
    <location>
        <begin position="384"/>
        <end position="409"/>
    </location>
</feature>
<feature type="transmembrane region" description="Helical" evidence="2">
    <location>
        <begin position="421"/>
        <end position="440"/>
    </location>
</feature>
<organism evidence="3 4">
    <name type="scientific">Chilo suppressalis</name>
    <name type="common">Asiatic rice borer moth</name>
    <dbReference type="NCBI Taxonomy" id="168631"/>
    <lineage>
        <taxon>Eukaryota</taxon>
        <taxon>Metazoa</taxon>
        <taxon>Ecdysozoa</taxon>
        <taxon>Arthropoda</taxon>
        <taxon>Hexapoda</taxon>
        <taxon>Insecta</taxon>
        <taxon>Pterygota</taxon>
        <taxon>Neoptera</taxon>
        <taxon>Endopterygota</taxon>
        <taxon>Lepidoptera</taxon>
        <taxon>Glossata</taxon>
        <taxon>Ditrysia</taxon>
        <taxon>Pyraloidea</taxon>
        <taxon>Crambidae</taxon>
        <taxon>Crambinae</taxon>
        <taxon>Chilo</taxon>
    </lineage>
</organism>
<evidence type="ECO:0000256" key="1">
    <source>
        <dbReference type="ARBA" id="ARBA00008335"/>
    </source>
</evidence>
<proteinExistence type="inferred from homology"/>
<feature type="transmembrane region" description="Helical" evidence="2">
    <location>
        <begin position="255"/>
        <end position="281"/>
    </location>
</feature>